<protein>
    <submittedName>
        <fullName evidence="3">Pol-like protein</fullName>
    </submittedName>
</protein>
<dbReference type="SUPFAM" id="SSF56219">
    <property type="entry name" value="DNase I-like"/>
    <property type="match status" value="1"/>
</dbReference>
<dbReference type="InterPro" id="IPR000477">
    <property type="entry name" value="RT_dom"/>
</dbReference>
<evidence type="ECO:0000256" key="1">
    <source>
        <dbReference type="SAM" id="MobiDB-lite"/>
    </source>
</evidence>
<proteinExistence type="predicted"/>
<dbReference type="PANTHER" id="PTHR33481">
    <property type="entry name" value="REVERSE TRANSCRIPTASE"/>
    <property type="match status" value="1"/>
</dbReference>
<dbReference type="PROSITE" id="PS50878">
    <property type="entry name" value="RT_POL"/>
    <property type="match status" value="1"/>
</dbReference>
<dbReference type="CDD" id="cd01650">
    <property type="entry name" value="RT_nLTR_like"/>
    <property type="match status" value="1"/>
</dbReference>
<dbReference type="Pfam" id="PF00078">
    <property type="entry name" value="RVT_1"/>
    <property type="match status" value="1"/>
</dbReference>
<comment type="caution">
    <text evidence="3">The sequence shown here is derived from an EMBL/GenBank/DDBJ whole genome shotgun (WGS) entry which is preliminary data.</text>
</comment>
<dbReference type="PANTHER" id="PTHR33481:SF1">
    <property type="entry name" value="ENDONUCLEASE_EXONUCLEASE_PHOSPHATASE DOMAIN-CONTAINING PROTEIN-RELATED"/>
    <property type="match status" value="1"/>
</dbReference>
<evidence type="ECO:0000259" key="2">
    <source>
        <dbReference type="PROSITE" id="PS50878"/>
    </source>
</evidence>
<organism evidence="3 4">
    <name type="scientific">Metarhizium guizhouense (strain ARSEF 977)</name>
    <dbReference type="NCBI Taxonomy" id="1276136"/>
    <lineage>
        <taxon>Eukaryota</taxon>
        <taxon>Fungi</taxon>
        <taxon>Dikarya</taxon>
        <taxon>Ascomycota</taxon>
        <taxon>Pezizomycotina</taxon>
        <taxon>Sordariomycetes</taxon>
        <taxon>Hypocreomycetidae</taxon>
        <taxon>Hypocreales</taxon>
        <taxon>Clavicipitaceae</taxon>
        <taxon>Metarhizium</taxon>
    </lineage>
</organism>
<dbReference type="InterPro" id="IPR036691">
    <property type="entry name" value="Endo/exonu/phosph_ase_sf"/>
</dbReference>
<dbReference type="Gene3D" id="3.60.10.10">
    <property type="entry name" value="Endonuclease/exonuclease/phosphatase"/>
    <property type="match status" value="1"/>
</dbReference>
<sequence>MEDYNLTSTLIPGTITYEEGERQATIDLCLVTVGLADRVIRSEVDRDFDHDSDHLPVVTSFDLSVKQLSREPRKNWKSIDEKKFKSVVLRNLPPLRRPRTRGALDQYEGEMVAALQNAIETAVPQRIWSPKARRGWDEECTRVLAEAKRLRRLHNLYHTDETWEAYRKARNHKGRVIKKALRRGHRENVEKASESPEALWKMARWARNRNAPAPEVTPALQHPDTLQMTSDTAEKADIFRRAFFPCPPEADISDIEGAVYPERIDMPAITEQEVERAIREASPLKAPGPDSIPNKALQLVTTWIKPHLAALFNQSLTLGYCPQHFRESTTVVLRKHGKDNYTVPGSYRPIGLLNTIGKIMDAIIANRLSYVAETYDLLPVTHIGGRKLRSAEHAIHHIIDKIYEAWNRGQGQVASLLLLDVSGAFDNVSHKRLLHNLRKRRIDEKTVRWISSLLEDRHTRVSMDGFKTERHNVSTGTVQGSPLSPILYIFYNADLIERCNLAEDTTATGFIDDVAILTWGDTTTETCAKLQCALQTAEQWAKNSCLSLLTKQVPAHALHKGTHESRHKTSTANSVGRDPGKTDLQILRNHHGLCATMETSHRRDTSEGDEDNLGLEQSGRLDVGPYVPRYEEDIQRSGCATDYVRMLCVVKRELENAKHAVHQQNAGKLAKPAGKGGQINLWCLQSHVNPSLGHRNTSSPYRTSNLETQY</sequence>
<dbReference type="EMBL" id="AZNH01000121">
    <property type="protein sequence ID" value="KID81777.1"/>
    <property type="molecule type" value="Genomic_DNA"/>
</dbReference>
<evidence type="ECO:0000313" key="4">
    <source>
        <dbReference type="Proteomes" id="UP000031192"/>
    </source>
</evidence>
<accession>A0A0B4GPV2</accession>
<feature type="region of interest" description="Disordered" evidence="1">
    <location>
        <begin position="597"/>
        <end position="620"/>
    </location>
</feature>
<feature type="domain" description="Reverse transcriptase" evidence="2">
    <location>
        <begin position="314"/>
        <end position="595"/>
    </location>
</feature>
<reference evidence="3 4" key="1">
    <citation type="journal article" date="2014" name="Proc. Natl. Acad. Sci. U.S.A.">
        <title>Trajectory and genomic determinants of fungal-pathogen speciation and host adaptation.</title>
        <authorList>
            <person name="Hu X."/>
            <person name="Xiao G."/>
            <person name="Zheng P."/>
            <person name="Shang Y."/>
            <person name="Su Y."/>
            <person name="Zhang X."/>
            <person name="Liu X."/>
            <person name="Zhan S."/>
            <person name="St Leger R.J."/>
            <person name="Wang C."/>
        </authorList>
    </citation>
    <scope>NUCLEOTIDE SEQUENCE [LARGE SCALE GENOMIC DNA]</scope>
    <source>
        <strain evidence="3 4">ARSEF 977</strain>
    </source>
</reference>
<evidence type="ECO:0000313" key="3">
    <source>
        <dbReference type="EMBL" id="KID81777.1"/>
    </source>
</evidence>
<gene>
    <name evidence="3" type="ORF">MGU_10878</name>
</gene>
<dbReference type="AlphaFoldDB" id="A0A0B4GPV2"/>
<name>A0A0B4GPV2_METGA</name>
<keyword evidence="4" id="KW-1185">Reference proteome</keyword>
<dbReference type="Proteomes" id="UP000031192">
    <property type="component" value="Unassembled WGS sequence"/>
</dbReference>
<feature type="region of interest" description="Disordered" evidence="1">
    <location>
        <begin position="558"/>
        <end position="582"/>
    </location>
</feature>
<feature type="compositionally biased region" description="Basic residues" evidence="1">
    <location>
        <begin position="558"/>
        <end position="569"/>
    </location>
</feature>
<dbReference type="HOGENOM" id="CLU_388868_0_0_1"/>